<accession>A0A562J6L0</accession>
<dbReference type="InterPro" id="IPR029278">
    <property type="entry name" value="Imm26"/>
</dbReference>
<dbReference type="AlphaFoldDB" id="A0A562J6L0"/>
<comment type="caution">
    <text evidence="1">The sequence shown here is derived from an EMBL/GenBank/DDBJ whole genome shotgun (WGS) entry which is preliminary data.</text>
</comment>
<sequence>MLVKRVKYVEGDIFELRLDENGNIGYGRILKLDNPSIFVELFELHPSQDSKELATIREFNTLFSVWCTDNGLKNGVWNVIGNIPAIGEVTIPDFWTTDAFTDKILLVRGEERIEISKEQIGDLLAAGIYGHEAVRLTYIQQLVKKGLYHK</sequence>
<dbReference type="RefSeq" id="WP_170226228.1">
    <property type="nucleotide sequence ID" value="NZ_DAMBUX010000002.1"/>
</dbReference>
<dbReference type="Proteomes" id="UP000315343">
    <property type="component" value="Unassembled WGS sequence"/>
</dbReference>
<protein>
    <submittedName>
        <fullName evidence="1">Immunity protein 26 of polymorphic toxin system</fullName>
    </submittedName>
</protein>
<name>A0A562J6L0_9FIRM</name>
<evidence type="ECO:0000313" key="2">
    <source>
        <dbReference type="Proteomes" id="UP000315343"/>
    </source>
</evidence>
<evidence type="ECO:0000313" key="1">
    <source>
        <dbReference type="EMBL" id="TWH78760.1"/>
    </source>
</evidence>
<organism evidence="1 2">
    <name type="scientific">Sedimentibacter saalensis</name>
    <dbReference type="NCBI Taxonomy" id="130788"/>
    <lineage>
        <taxon>Bacteria</taxon>
        <taxon>Bacillati</taxon>
        <taxon>Bacillota</taxon>
        <taxon>Tissierellia</taxon>
        <taxon>Sedimentibacter</taxon>
    </lineage>
</organism>
<dbReference type="Pfam" id="PF15428">
    <property type="entry name" value="Imm26"/>
    <property type="match status" value="1"/>
</dbReference>
<reference evidence="1 2" key="1">
    <citation type="submission" date="2019-07" db="EMBL/GenBank/DDBJ databases">
        <title>Genomic Encyclopedia of Type Strains, Phase I: the one thousand microbial genomes (KMG-I) project.</title>
        <authorList>
            <person name="Kyrpides N."/>
        </authorList>
    </citation>
    <scope>NUCLEOTIDE SEQUENCE [LARGE SCALE GENOMIC DNA]</scope>
    <source>
        <strain evidence="1 2">DSM 13558</strain>
    </source>
</reference>
<keyword evidence="2" id="KW-1185">Reference proteome</keyword>
<proteinExistence type="predicted"/>
<dbReference type="EMBL" id="VLKH01000008">
    <property type="protein sequence ID" value="TWH78760.1"/>
    <property type="molecule type" value="Genomic_DNA"/>
</dbReference>
<gene>
    <name evidence="1" type="ORF">LY60_02789</name>
</gene>